<sequence>MSKNEYHKKDFLYLKSEGQQNSHLKKFAADLYSYSRTLFKKYNFTDMTLDCLELNISNKLVKVEFTRSNNKSASFTYPDANIYACDKGLISRDSYKYLAA</sequence>
<dbReference type="Proteomes" id="UP000789396">
    <property type="component" value="Unassembled WGS sequence"/>
</dbReference>
<evidence type="ECO:0000313" key="2">
    <source>
        <dbReference type="Proteomes" id="UP000789396"/>
    </source>
</evidence>
<comment type="caution">
    <text evidence="1">The sequence shown here is derived from an EMBL/GenBank/DDBJ whole genome shotgun (WGS) entry which is preliminary data.</text>
</comment>
<organism evidence="1 2">
    <name type="scientific">Racocetra fulgida</name>
    <dbReference type="NCBI Taxonomy" id="60492"/>
    <lineage>
        <taxon>Eukaryota</taxon>
        <taxon>Fungi</taxon>
        <taxon>Fungi incertae sedis</taxon>
        <taxon>Mucoromycota</taxon>
        <taxon>Glomeromycotina</taxon>
        <taxon>Glomeromycetes</taxon>
        <taxon>Diversisporales</taxon>
        <taxon>Gigasporaceae</taxon>
        <taxon>Racocetra</taxon>
    </lineage>
</organism>
<name>A0A9N9DBR1_9GLOM</name>
<evidence type="ECO:0000313" key="1">
    <source>
        <dbReference type="EMBL" id="CAG8629358.1"/>
    </source>
</evidence>
<gene>
    <name evidence="1" type="ORF">RFULGI_LOCUS7661</name>
</gene>
<keyword evidence="2" id="KW-1185">Reference proteome</keyword>
<reference evidence="1" key="1">
    <citation type="submission" date="2021-06" db="EMBL/GenBank/DDBJ databases">
        <authorList>
            <person name="Kallberg Y."/>
            <person name="Tangrot J."/>
            <person name="Rosling A."/>
        </authorList>
    </citation>
    <scope>NUCLEOTIDE SEQUENCE</scope>
    <source>
        <strain evidence="1">IN212</strain>
    </source>
</reference>
<dbReference type="AlphaFoldDB" id="A0A9N9DBR1"/>
<accession>A0A9N9DBR1</accession>
<proteinExistence type="predicted"/>
<dbReference type="OrthoDB" id="2418186at2759"/>
<feature type="non-terminal residue" evidence="1">
    <location>
        <position position="100"/>
    </location>
</feature>
<protein>
    <submittedName>
        <fullName evidence="1">5163_t:CDS:1</fullName>
    </submittedName>
</protein>
<dbReference type="EMBL" id="CAJVPZ010011372">
    <property type="protein sequence ID" value="CAG8629358.1"/>
    <property type="molecule type" value="Genomic_DNA"/>
</dbReference>